<sequence>MFKLKYLSFSFIALFSFVCFLKVEAQITQFRGPNRDGIFPEKGLLKQWPENGPKTLWVAEELGKSNASTIATENRIYTTGNIDSLEYVSCLDLQGKILWQKPYGKAWRNSFPEARCTPTLEENRLYLLSGMDQMACLHAQTGETIWKVDLHEKYQSDWDMFGVSESPLLVDDKIIASIGGETAMVVALDKMTGELIWKSESMHAKRSNITPALIEHCGKKYIITANQTHVVSLSAESGEIMWSFQHNYLSKNGDNTTILTNVPTYHDSCLWITSGWDVKSSMLQIAPDGKSVSEKFADQTFDNANHGVVLIDGFLYGSNFTGRQSGKWVCMNWDTGEIVWIADFYNKGPIISADDMLYLCDEKRGNMALVKASPKTFELISEFKIKYGSGPYWSRPAIYNGMLLVRHGEVLVAYDIRENI</sequence>
<dbReference type="PANTHER" id="PTHR34512:SF30">
    <property type="entry name" value="OUTER MEMBRANE PROTEIN ASSEMBLY FACTOR BAMB"/>
    <property type="match status" value="1"/>
</dbReference>
<protein>
    <recommendedName>
        <fullName evidence="2">Pyrrolo-quinoline quinone repeat domain-containing protein</fullName>
    </recommendedName>
</protein>
<dbReference type="InterPro" id="IPR018391">
    <property type="entry name" value="PQQ_b-propeller_rpt"/>
</dbReference>
<dbReference type="InterPro" id="IPR011047">
    <property type="entry name" value="Quinoprotein_ADH-like_sf"/>
</dbReference>
<dbReference type="Gene3D" id="2.130.10.10">
    <property type="entry name" value="YVTN repeat-like/Quinoprotein amine dehydrogenase"/>
    <property type="match status" value="1"/>
</dbReference>
<reference evidence="3 4" key="1">
    <citation type="submission" date="2014-09" db="EMBL/GenBank/DDBJ databases">
        <title>Draft Genome Sequence of Draconibacterium sp. JN14CK-3.</title>
        <authorList>
            <person name="Dong C."/>
            <person name="Lai Q."/>
            <person name="Shao Z."/>
        </authorList>
    </citation>
    <scope>NUCLEOTIDE SEQUENCE [LARGE SCALE GENOMIC DNA]</scope>
    <source>
        <strain evidence="3 4">JN14CK-3</strain>
    </source>
</reference>
<feature type="signal peptide" evidence="1">
    <location>
        <begin position="1"/>
        <end position="25"/>
    </location>
</feature>
<keyword evidence="1" id="KW-0732">Signal</keyword>
<evidence type="ECO:0000313" key="3">
    <source>
        <dbReference type="EMBL" id="KJF42540.1"/>
    </source>
</evidence>
<feature type="chain" id="PRO_5002330603" description="Pyrrolo-quinoline quinone repeat domain-containing protein" evidence="1">
    <location>
        <begin position="26"/>
        <end position="420"/>
    </location>
</feature>
<dbReference type="EMBL" id="JRHC01000005">
    <property type="protein sequence ID" value="KJF42540.1"/>
    <property type="molecule type" value="Genomic_DNA"/>
</dbReference>
<dbReference type="Pfam" id="PF13360">
    <property type="entry name" value="PQQ_2"/>
    <property type="match status" value="1"/>
</dbReference>
<keyword evidence="4" id="KW-1185">Reference proteome</keyword>
<organism evidence="3 4">
    <name type="scientific">Draconibacterium sediminis</name>
    <dbReference type="NCBI Taxonomy" id="1544798"/>
    <lineage>
        <taxon>Bacteria</taxon>
        <taxon>Pseudomonadati</taxon>
        <taxon>Bacteroidota</taxon>
        <taxon>Bacteroidia</taxon>
        <taxon>Marinilabiliales</taxon>
        <taxon>Prolixibacteraceae</taxon>
        <taxon>Draconibacterium</taxon>
    </lineage>
</organism>
<dbReference type="SUPFAM" id="SSF50998">
    <property type="entry name" value="Quinoprotein alcohol dehydrogenase-like"/>
    <property type="match status" value="1"/>
</dbReference>
<feature type="domain" description="Pyrrolo-quinoline quinone repeat" evidence="2">
    <location>
        <begin position="87"/>
        <end position="246"/>
    </location>
</feature>
<dbReference type="STRING" id="1544798.LH29_18510"/>
<evidence type="ECO:0000313" key="4">
    <source>
        <dbReference type="Proteomes" id="UP000032544"/>
    </source>
</evidence>
<dbReference type="SMART" id="SM00564">
    <property type="entry name" value="PQQ"/>
    <property type="match status" value="3"/>
</dbReference>
<dbReference type="PANTHER" id="PTHR34512">
    <property type="entry name" value="CELL SURFACE PROTEIN"/>
    <property type="match status" value="1"/>
</dbReference>
<accession>A0A0D8J6E5</accession>
<dbReference type="RefSeq" id="WP_045032322.1">
    <property type="nucleotide sequence ID" value="NZ_JRHC01000005.1"/>
</dbReference>
<dbReference type="InterPro" id="IPR002372">
    <property type="entry name" value="PQQ_rpt_dom"/>
</dbReference>
<name>A0A0D8J6E5_9BACT</name>
<dbReference type="OrthoDB" id="1091598at2"/>
<dbReference type="AlphaFoldDB" id="A0A0D8J6E5"/>
<evidence type="ECO:0000256" key="1">
    <source>
        <dbReference type="SAM" id="SignalP"/>
    </source>
</evidence>
<dbReference type="Proteomes" id="UP000032544">
    <property type="component" value="Unassembled WGS sequence"/>
</dbReference>
<dbReference type="InterPro" id="IPR015943">
    <property type="entry name" value="WD40/YVTN_repeat-like_dom_sf"/>
</dbReference>
<evidence type="ECO:0000259" key="2">
    <source>
        <dbReference type="Pfam" id="PF13360"/>
    </source>
</evidence>
<gene>
    <name evidence="3" type="ORF">LH29_18510</name>
</gene>
<comment type="caution">
    <text evidence="3">The sequence shown here is derived from an EMBL/GenBank/DDBJ whole genome shotgun (WGS) entry which is preliminary data.</text>
</comment>
<proteinExistence type="predicted"/>